<dbReference type="PANTHER" id="PTHR43691:SF2">
    <property type="entry name" value="PURINE NUCLEOSIDE PHOSPHORYLASE DEOD-TYPE"/>
    <property type="match status" value="1"/>
</dbReference>
<comment type="catalytic activity">
    <reaction evidence="3">
        <text>a purine 2'-deoxy-D-ribonucleoside + phosphate = a purine nucleobase + 2-deoxy-alpha-D-ribose 1-phosphate</text>
        <dbReference type="Rhea" id="RHEA:36431"/>
        <dbReference type="ChEBI" id="CHEBI:26386"/>
        <dbReference type="ChEBI" id="CHEBI:43474"/>
        <dbReference type="ChEBI" id="CHEBI:57259"/>
        <dbReference type="ChEBI" id="CHEBI:142361"/>
        <dbReference type="EC" id="2.4.2.1"/>
    </reaction>
</comment>
<keyword evidence="2 3" id="KW-0808">Transferase</keyword>
<feature type="binding site" description="in other chain" evidence="3">
    <location>
        <begin position="204"/>
        <end position="205"/>
    </location>
    <ligand>
        <name>a purine D-ribonucleoside</name>
        <dbReference type="ChEBI" id="CHEBI:142355"/>
        <note>ligand shared between dimeric partners</note>
    </ligand>
</feature>
<evidence type="ECO:0000259" key="4">
    <source>
        <dbReference type="Pfam" id="PF01048"/>
    </source>
</evidence>
<evidence type="ECO:0000256" key="1">
    <source>
        <dbReference type="ARBA" id="ARBA00022676"/>
    </source>
</evidence>
<evidence type="ECO:0000256" key="2">
    <source>
        <dbReference type="ARBA" id="ARBA00022679"/>
    </source>
</evidence>
<name>A0A432YS83_9GAMM</name>
<feature type="binding site" evidence="3">
    <location>
        <position position="5"/>
    </location>
    <ligand>
        <name>a purine D-ribonucleoside</name>
        <dbReference type="ChEBI" id="CHEBI:142355"/>
        <note>ligand shared between dimeric partners</note>
    </ligand>
</feature>
<feature type="binding site" evidence="3">
    <location>
        <position position="44"/>
    </location>
    <ligand>
        <name>phosphate</name>
        <dbReference type="ChEBI" id="CHEBI:43474"/>
        <note>ligand shared between dimeric partners</note>
    </ligand>
</feature>
<dbReference type="PANTHER" id="PTHR43691">
    <property type="entry name" value="URIDINE PHOSPHORYLASE"/>
    <property type="match status" value="1"/>
</dbReference>
<feature type="domain" description="Nucleoside phosphorylase" evidence="4">
    <location>
        <begin position="16"/>
        <end position="212"/>
    </location>
</feature>
<gene>
    <name evidence="3 5" type="primary">deoD</name>
    <name evidence="5" type="ORF">CWI73_07395</name>
</gene>
<dbReference type="RefSeq" id="WP_126752186.1">
    <property type="nucleotide sequence ID" value="NZ_JBHUMT010000001.1"/>
</dbReference>
<comment type="catalytic activity">
    <reaction evidence="3">
        <text>a purine D-ribonucleoside + phosphate = a purine nucleobase + alpha-D-ribose 1-phosphate</text>
        <dbReference type="Rhea" id="RHEA:19805"/>
        <dbReference type="ChEBI" id="CHEBI:26386"/>
        <dbReference type="ChEBI" id="CHEBI:43474"/>
        <dbReference type="ChEBI" id="CHEBI:57720"/>
        <dbReference type="ChEBI" id="CHEBI:142355"/>
        <dbReference type="EC" id="2.4.2.1"/>
    </reaction>
</comment>
<dbReference type="GO" id="GO:0004731">
    <property type="term" value="F:purine-nucleoside phosphorylase activity"/>
    <property type="evidence" value="ECO:0007669"/>
    <property type="project" value="UniProtKB-UniRule"/>
</dbReference>
<comment type="function">
    <text evidence="3">Catalyzes the reversible phosphorolytic breakdown of the N-glycosidic bond in the beta-(deoxy)ribonucleoside molecules, with the formation of the corresponding free purine bases and pentose-1-phosphate.</text>
</comment>
<dbReference type="InterPro" id="IPR000845">
    <property type="entry name" value="Nucleoside_phosphorylase_d"/>
</dbReference>
<feature type="active site" description="Proton donor" evidence="3">
    <location>
        <position position="205"/>
    </location>
</feature>
<dbReference type="HAMAP" id="MF_01627">
    <property type="entry name" value="Pur_nucleosid_phosp"/>
    <property type="match status" value="1"/>
</dbReference>
<dbReference type="NCBIfam" id="TIGR00107">
    <property type="entry name" value="deoD"/>
    <property type="match status" value="1"/>
</dbReference>
<dbReference type="InterPro" id="IPR004402">
    <property type="entry name" value="DeoD-type"/>
</dbReference>
<dbReference type="InterPro" id="IPR035994">
    <property type="entry name" value="Nucleoside_phosphorylase_sf"/>
</dbReference>
<dbReference type="EC" id="2.4.2.1" evidence="3"/>
<feature type="binding site" description="in other chain" evidence="3">
    <location>
        <begin position="180"/>
        <end position="182"/>
    </location>
    <ligand>
        <name>a purine D-ribonucleoside</name>
        <dbReference type="ChEBI" id="CHEBI:142355"/>
        <note>ligand shared between dimeric partners</note>
    </ligand>
</feature>
<organism evidence="5 6">
    <name type="scientific">Idiomarina piscisalsi</name>
    <dbReference type="NCBI Taxonomy" id="1096243"/>
    <lineage>
        <taxon>Bacteria</taxon>
        <taxon>Pseudomonadati</taxon>
        <taxon>Pseudomonadota</taxon>
        <taxon>Gammaproteobacteria</taxon>
        <taxon>Alteromonadales</taxon>
        <taxon>Idiomarinaceae</taxon>
        <taxon>Idiomarina</taxon>
    </lineage>
</organism>
<comment type="similarity">
    <text evidence="3">Belongs to the PNP/UDP phosphorylase family.</text>
</comment>
<dbReference type="SUPFAM" id="SSF53167">
    <property type="entry name" value="Purine and uridine phosphorylases"/>
    <property type="match status" value="1"/>
</dbReference>
<dbReference type="Gene3D" id="3.40.50.1580">
    <property type="entry name" value="Nucleoside phosphorylase domain"/>
    <property type="match status" value="1"/>
</dbReference>
<keyword evidence="1 3" id="KW-0328">Glycosyltransferase</keyword>
<dbReference type="GO" id="GO:0005829">
    <property type="term" value="C:cytosol"/>
    <property type="evidence" value="ECO:0007669"/>
    <property type="project" value="TreeGrafter"/>
</dbReference>
<dbReference type="NCBIfam" id="NF004489">
    <property type="entry name" value="PRK05819.1"/>
    <property type="match status" value="1"/>
</dbReference>
<sequence length="236" mass="25584">MTTPHIAAQPGAFAELCLFPGDPLRAKHIAETHFSDAVLVSDTRNMLAFTGSYRGVPVSVMGSGMGMPSCMLYAQELFQHYGVQQLIRVGSCGSVAPHLTLGDIVVAQGACTDSAMNRHMFGDYDFAPIADYNLLSRFVNHCDLSHQRIAVGNVFSTDSFYHPDKKLNQKAEAMGALALDMEAAALYAAAAVHKRQALAVMTVSDELQTGRGLSALERQTTFKDMTEMVLESTVIY</sequence>
<feature type="binding site" description="in other chain" evidence="3">
    <location>
        <position position="21"/>
    </location>
    <ligand>
        <name>phosphate</name>
        <dbReference type="ChEBI" id="CHEBI:43474"/>
        <note>ligand shared between dimeric partners</note>
    </ligand>
</feature>
<feature type="binding site" description="in other chain" evidence="3">
    <location>
        <begin position="88"/>
        <end position="91"/>
    </location>
    <ligand>
        <name>phosphate</name>
        <dbReference type="ChEBI" id="CHEBI:43474"/>
        <note>ligand shared between dimeric partners</note>
    </ligand>
</feature>
<dbReference type="AlphaFoldDB" id="A0A432YS83"/>
<dbReference type="Pfam" id="PF01048">
    <property type="entry name" value="PNP_UDP_1"/>
    <property type="match status" value="1"/>
</dbReference>
<reference evidence="5 6" key="1">
    <citation type="journal article" date="2011" name="Front. Microbiol.">
        <title>Genomic signatures of strain selection and enhancement in Bacillus atrophaeus var. globigii, a historical biowarfare simulant.</title>
        <authorList>
            <person name="Gibbons H.S."/>
            <person name="Broomall S.M."/>
            <person name="McNew L.A."/>
            <person name="Daligault H."/>
            <person name="Chapman C."/>
            <person name="Bruce D."/>
            <person name="Karavis M."/>
            <person name="Krepps M."/>
            <person name="McGregor P.A."/>
            <person name="Hong C."/>
            <person name="Park K.H."/>
            <person name="Akmal A."/>
            <person name="Feldman A."/>
            <person name="Lin J.S."/>
            <person name="Chang W.E."/>
            <person name="Higgs B.W."/>
            <person name="Demirev P."/>
            <person name="Lindquist J."/>
            <person name="Liem A."/>
            <person name="Fochler E."/>
            <person name="Read T.D."/>
            <person name="Tapia R."/>
            <person name="Johnson S."/>
            <person name="Bishop-Lilly K.A."/>
            <person name="Detter C."/>
            <person name="Han C."/>
            <person name="Sozhamannan S."/>
            <person name="Rosenzweig C.N."/>
            <person name="Skowronski E.W."/>
        </authorList>
    </citation>
    <scope>NUCLEOTIDE SEQUENCE [LARGE SCALE GENOMIC DNA]</scope>
    <source>
        <strain evidence="5 6">TPS4-2</strain>
    </source>
</reference>
<proteinExistence type="inferred from homology"/>
<dbReference type="Proteomes" id="UP000288361">
    <property type="component" value="Unassembled WGS sequence"/>
</dbReference>
<dbReference type="CDD" id="cd09006">
    <property type="entry name" value="PNP_EcPNPI-like"/>
    <property type="match status" value="1"/>
</dbReference>
<accession>A0A432YS83</accession>
<dbReference type="GO" id="GO:0006152">
    <property type="term" value="P:purine nucleoside catabolic process"/>
    <property type="evidence" value="ECO:0007669"/>
    <property type="project" value="TreeGrafter"/>
</dbReference>
<evidence type="ECO:0000313" key="6">
    <source>
        <dbReference type="Proteomes" id="UP000288361"/>
    </source>
</evidence>
<comment type="caution">
    <text evidence="5">The sequence shown here is derived from an EMBL/GenBank/DDBJ whole genome shotgun (WGS) entry which is preliminary data.</text>
</comment>
<protein>
    <recommendedName>
        <fullName evidence="3">Purine nucleoside phosphorylase DeoD-type</fullName>
        <shortName evidence="3">PNP</shortName>
        <ecNumber evidence="3">2.4.2.1</ecNumber>
    </recommendedName>
</protein>
<comment type="subunit">
    <text evidence="3">Homohexamer; trimer of homodimers.</text>
</comment>
<feature type="site" description="Important for catalytic activity" evidence="3">
    <location>
        <position position="218"/>
    </location>
</feature>
<evidence type="ECO:0000256" key="3">
    <source>
        <dbReference type="HAMAP-Rule" id="MF_01627"/>
    </source>
</evidence>
<feature type="binding site" description="in other chain" evidence="3">
    <location>
        <position position="25"/>
    </location>
    <ligand>
        <name>phosphate</name>
        <dbReference type="ChEBI" id="CHEBI:43474"/>
        <note>ligand shared between dimeric partners</note>
    </ligand>
</feature>
<dbReference type="EMBL" id="PIQA01000004">
    <property type="protein sequence ID" value="RUO64508.1"/>
    <property type="molecule type" value="Genomic_DNA"/>
</dbReference>
<evidence type="ECO:0000313" key="5">
    <source>
        <dbReference type="EMBL" id="RUO64508.1"/>
    </source>
</evidence>